<reference evidence="3 4" key="1">
    <citation type="submission" date="2018-04" db="EMBL/GenBank/DDBJ databases">
        <authorList>
            <person name="Zhang X."/>
            <person name="Yuan J."/>
            <person name="Li F."/>
            <person name="Xiang J."/>
        </authorList>
    </citation>
    <scope>NUCLEOTIDE SEQUENCE [LARGE SCALE GENOMIC DNA]</scope>
    <source>
        <tissue evidence="3">Muscle</tissue>
    </source>
</reference>
<dbReference type="AlphaFoldDB" id="A0A3R7QDU0"/>
<gene>
    <name evidence="3" type="ORF">C7M84_005930</name>
</gene>
<dbReference type="OrthoDB" id="6365443at2759"/>
<evidence type="ECO:0000313" key="4">
    <source>
        <dbReference type="Proteomes" id="UP000283509"/>
    </source>
</evidence>
<protein>
    <submittedName>
        <fullName evidence="3">Uncharacterized protein</fullName>
    </submittedName>
</protein>
<feature type="compositionally biased region" description="Low complexity" evidence="1">
    <location>
        <begin position="796"/>
        <end position="808"/>
    </location>
</feature>
<feature type="region of interest" description="Disordered" evidence="1">
    <location>
        <begin position="24"/>
        <end position="90"/>
    </location>
</feature>
<evidence type="ECO:0000256" key="2">
    <source>
        <dbReference type="SAM" id="SignalP"/>
    </source>
</evidence>
<feature type="region of interest" description="Disordered" evidence="1">
    <location>
        <begin position="922"/>
        <end position="963"/>
    </location>
</feature>
<reference evidence="3 4" key="2">
    <citation type="submission" date="2019-01" db="EMBL/GenBank/DDBJ databases">
        <title>The decoding of complex shrimp genome reveals the adaptation for benthos swimmer, frequently molting mechanism and breeding impact on genome.</title>
        <authorList>
            <person name="Sun Y."/>
            <person name="Gao Y."/>
            <person name="Yu Y."/>
        </authorList>
    </citation>
    <scope>NUCLEOTIDE SEQUENCE [LARGE SCALE GENOMIC DNA]</scope>
    <source>
        <tissue evidence="3">Muscle</tissue>
    </source>
</reference>
<dbReference type="Proteomes" id="UP000283509">
    <property type="component" value="Unassembled WGS sequence"/>
</dbReference>
<organism evidence="3 4">
    <name type="scientific">Penaeus vannamei</name>
    <name type="common">Whiteleg shrimp</name>
    <name type="synonym">Litopenaeus vannamei</name>
    <dbReference type="NCBI Taxonomy" id="6689"/>
    <lineage>
        <taxon>Eukaryota</taxon>
        <taxon>Metazoa</taxon>
        <taxon>Ecdysozoa</taxon>
        <taxon>Arthropoda</taxon>
        <taxon>Crustacea</taxon>
        <taxon>Multicrustacea</taxon>
        <taxon>Malacostraca</taxon>
        <taxon>Eumalacostraca</taxon>
        <taxon>Eucarida</taxon>
        <taxon>Decapoda</taxon>
        <taxon>Dendrobranchiata</taxon>
        <taxon>Penaeoidea</taxon>
        <taxon>Penaeidae</taxon>
        <taxon>Penaeus</taxon>
    </lineage>
</organism>
<feature type="compositionally biased region" description="Basic and acidic residues" evidence="1">
    <location>
        <begin position="928"/>
        <end position="940"/>
    </location>
</feature>
<feature type="compositionally biased region" description="Polar residues" evidence="1">
    <location>
        <begin position="124"/>
        <end position="137"/>
    </location>
</feature>
<feature type="region of interest" description="Disordered" evidence="1">
    <location>
        <begin position="612"/>
        <end position="647"/>
    </location>
</feature>
<keyword evidence="2" id="KW-0732">Signal</keyword>
<feature type="signal peptide" evidence="2">
    <location>
        <begin position="1"/>
        <end position="21"/>
    </location>
</feature>
<feature type="region of interest" description="Disordered" evidence="1">
    <location>
        <begin position="867"/>
        <end position="887"/>
    </location>
</feature>
<sequence length="963" mass="104529">MKASCVFWLIACLVLAAGVVARPGPPSASPEPDSGTPSVPALRDASSEIYLPGSSSDENLDDVVSLDGGLENSVTPSGSEADPVVSNDTLGDSISEFSDFNVSESSGDAAEIHFLKSDSDRPPSNESVDPLSSNEESLSLATLRNETEIFVSTTNESVDPSFAKLPEVNYTQSESQNPSQSQNLTMVYILSFGEKENPASSQEDAQDYLIMNENMEESDSMDKEASQDTSGESLSAQVPESQISFFDHSKGGITTDGASDNLVALFWAPENIVSTHMSRERSVSHNAFPEASGTSYNALQNPSTPQSLPGNPIPFQNVPDDHNSPQIIPVNHVLFLNDQDDHIPSQNLPEYPIQAHDMLSGHALSHSISGGISASNVQINAPIDHEQGNAPDVTVQNLSDHGFSHGTFEDNASHAVHVNVPSNTGGVSVASHVLQAEVPLHSAQVDIASHVPESGDLSPNAHPNILSRDSIDFPSQITRVEGPPHATQGDVHSQDFLSDVPFHATQTDVHSQNIPVNLPSHHTPLQDDLSSQSAAVDEAPVHSISNVNIPLQSDTAVHNLPHRFSDHDISQHSFSEHDIPSHSPPVSHVPSADFPEHFPSVQNPEHFPSDNIPGSLFHPDNFPQEHEHRHSDFPSNSISDHHGPSPKILIDQFASENVPLNQVPLHGHQIQSASGPVSQVSSHFASVDSPEIISGSLVPHQSDPVDQVNPHGFTESHPSSFNIQEHHASSVNSPSDFVTSFEPQRFSPQVGHSNALSDLNPLQGAALQSHIHTSDGKPDTASVAPHRFDAATHAPSSSTFTHDSFSHTNEQIPRHPSQNVNVFSKINHMKEFPPFRNSSLNLYPLVTPPLKTSLHIKVCHTLFPRASRITKPDRSPDSTNTSSQTTHKVASFIKHLLEGRLLALMHRLQFQTQWLLMKKTTLRRRGSHDRENDEKREHRPGSQFGEQDYPSVPEQPPDVASYQ</sequence>
<dbReference type="EMBL" id="QCYY01001760">
    <property type="protein sequence ID" value="ROT75537.1"/>
    <property type="molecule type" value="Genomic_DNA"/>
</dbReference>
<feature type="compositionally biased region" description="Polar residues" evidence="1">
    <location>
        <begin position="227"/>
        <end position="237"/>
    </location>
</feature>
<feature type="region of interest" description="Disordered" evidence="1">
    <location>
        <begin position="694"/>
        <end position="757"/>
    </location>
</feature>
<feature type="region of interest" description="Disordered" evidence="1">
    <location>
        <begin position="217"/>
        <end position="237"/>
    </location>
</feature>
<evidence type="ECO:0000256" key="1">
    <source>
        <dbReference type="SAM" id="MobiDB-lite"/>
    </source>
</evidence>
<keyword evidence="4" id="KW-1185">Reference proteome</keyword>
<evidence type="ECO:0000313" key="3">
    <source>
        <dbReference type="EMBL" id="ROT75537.1"/>
    </source>
</evidence>
<feature type="region of interest" description="Disordered" evidence="1">
    <location>
        <begin position="792"/>
        <end position="815"/>
    </location>
</feature>
<feature type="compositionally biased region" description="Polar residues" evidence="1">
    <location>
        <begin position="716"/>
        <end position="757"/>
    </location>
</feature>
<feature type="chain" id="PRO_5018703196" evidence="2">
    <location>
        <begin position="22"/>
        <end position="963"/>
    </location>
</feature>
<name>A0A3R7QDU0_PENVA</name>
<accession>A0A3R7QDU0</accession>
<comment type="caution">
    <text evidence="3">The sequence shown here is derived from an EMBL/GenBank/DDBJ whole genome shotgun (WGS) entry which is preliminary data.</text>
</comment>
<feature type="compositionally biased region" description="Basic and acidic residues" evidence="1">
    <location>
        <begin position="623"/>
        <end position="632"/>
    </location>
</feature>
<feature type="compositionally biased region" description="Polar residues" evidence="1">
    <location>
        <begin position="877"/>
        <end position="887"/>
    </location>
</feature>
<feature type="region of interest" description="Disordered" evidence="1">
    <location>
        <begin position="115"/>
        <end position="137"/>
    </location>
</feature>
<proteinExistence type="predicted"/>